<feature type="chain" id="PRO_5040442600" evidence="1">
    <location>
        <begin position="18"/>
        <end position="153"/>
    </location>
</feature>
<proteinExistence type="predicted"/>
<evidence type="ECO:0000313" key="2">
    <source>
        <dbReference type="EMBL" id="KAF9533508.1"/>
    </source>
</evidence>
<accession>A0A9P6JV23</accession>
<feature type="signal peptide" evidence="1">
    <location>
        <begin position="1"/>
        <end position="17"/>
    </location>
</feature>
<protein>
    <submittedName>
        <fullName evidence="2">Uncharacterized protein</fullName>
    </submittedName>
</protein>
<organism evidence="2 3">
    <name type="scientific">Crepidotus variabilis</name>
    <dbReference type="NCBI Taxonomy" id="179855"/>
    <lineage>
        <taxon>Eukaryota</taxon>
        <taxon>Fungi</taxon>
        <taxon>Dikarya</taxon>
        <taxon>Basidiomycota</taxon>
        <taxon>Agaricomycotina</taxon>
        <taxon>Agaricomycetes</taxon>
        <taxon>Agaricomycetidae</taxon>
        <taxon>Agaricales</taxon>
        <taxon>Agaricineae</taxon>
        <taxon>Crepidotaceae</taxon>
        <taxon>Crepidotus</taxon>
    </lineage>
</organism>
<gene>
    <name evidence="2" type="ORF">CPB83DRAFT_845390</name>
</gene>
<keyword evidence="3" id="KW-1185">Reference proteome</keyword>
<evidence type="ECO:0000313" key="3">
    <source>
        <dbReference type="Proteomes" id="UP000807306"/>
    </source>
</evidence>
<comment type="caution">
    <text evidence="2">The sequence shown here is derived from an EMBL/GenBank/DDBJ whole genome shotgun (WGS) entry which is preliminary data.</text>
</comment>
<reference evidence="2" key="1">
    <citation type="submission" date="2020-11" db="EMBL/GenBank/DDBJ databases">
        <authorList>
            <consortium name="DOE Joint Genome Institute"/>
            <person name="Ahrendt S."/>
            <person name="Riley R."/>
            <person name="Andreopoulos W."/>
            <person name="Labutti K."/>
            <person name="Pangilinan J."/>
            <person name="Ruiz-Duenas F.J."/>
            <person name="Barrasa J.M."/>
            <person name="Sanchez-Garcia M."/>
            <person name="Camarero S."/>
            <person name="Miyauchi S."/>
            <person name="Serrano A."/>
            <person name="Linde D."/>
            <person name="Babiker R."/>
            <person name="Drula E."/>
            <person name="Ayuso-Fernandez I."/>
            <person name="Pacheco R."/>
            <person name="Padilla G."/>
            <person name="Ferreira P."/>
            <person name="Barriuso J."/>
            <person name="Kellner H."/>
            <person name="Castanera R."/>
            <person name="Alfaro M."/>
            <person name="Ramirez L."/>
            <person name="Pisabarro A.G."/>
            <person name="Kuo A."/>
            <person name="Tritt A."/>
            <person name="Lipzen A."/>
            <person name="He G."/>
            <person name="Yan M."/>
            <person name="Ng V."/>
            <person name="Cullen D."/>
            <person name="Martin F."/>
            <person name="Rosso M.-N."/>
            <person name="Henrissat B."/>
            <person name="Hibbett D."/>
            <person name="Martinez A.T."/>
            <person name="Grigoriev I.V."/>
        </authorList>
    </citation>
    <scope>NUCLEOTIDE SEQUENCE</scope>
    <source>
        <strain evidence="2">CBS 506.95</strain>
    </source>
</reference>
<sequence>MKFTPFIALSVVGLTAALPAPDTDHAGRDIVVSTIAHSEIPVPKFAVPPGATIVTPNAPFRALNPSLVDSVVTCPARNCAGTCYSFALSSLTTGVCYTPTSAFFSAELYIGSGVIPSYSAYVSTTFTKCGNAYKLPINACGSPPADGFDFFLQ</sequence>
<evidence type="ECO:0000256" key="1">
    <source>
        <dbReference type="SAM" id="SignalP"/>
    </source>
</evidence>
<dbReference type="EMBL" id="MU157828">
    <property type="protein sequence ID" value="KAF9533508.1"/>
    <property type="molecule type" value="Genomic_DNA"/>
</dbReference>
<dbReference type="Proteomes" id="UP000807306">
    <property type="component" value="Unassembled WGS sequence"/>
</dbReference>
<keyword evidence="1" id="KW-0732">Signal</keyword>
<dbReference type="AlphaFoldDB" id="A0A9P6JV23"/>
<name>A0A9P6JV23_9AGAR</name>